<protein>
    <submittedName>
        <fullName evidence="1">Uncharacterized protein</fullName>
    </submittedName>
</protein>
<reference evidence="2" key="1">
    <citation type="journal article" date="2019" name="Int. J. Syst. Evol. Microbiol.">
        <title>The Global Catalogue of Microorganisms (GCM) 10K type strain sequencing project: providing services to taxonomists for standard genome sequencing and annotation.</title>
        <authorList>
            <consortium name="The Broad Institute Genomics Platform"/>
            <consortium name="The Broad Institute Genome Sequencing Center for Infectious Disease"/>
            <person name="Wu L."/>
            <person name="Ma J."/>
        </authorList>
    </citation>
    <scope>NUCLEOTIDE SEQUENCE [LARGE SCALE GENOMIC DNA]</scope>
    <source>
        <strain evidence="2">JCM 3053</strain>
    </source>
</reference>
<sequence length="85" mass="9121">MRRIPGCAGADGFIDDVGGHAGRDPRWTRCQSCGQPSTELYWHMGAAQARFGKVVPRRVSGEKRRLIGGLAGGMWEAGCHAAVEP</sequence>
<organism evidence="1 2">
    <name type="scientific">Streptomyces indiaensis</name>
    <dbReference type="NCBI Taxonomy" id="284033"/>
    <lineage>
        <taxon>Bacteria</taxon>
        <taxon>Bacillati</taxon>
        <taxon>Actinomycetota</taxon>
        <taxon>Actinomycetes</taxon>
        <taxon>Kitasatosporales</taxon>
        <taxon>Streptomycetaceae</taxon>
        <taxon>Streptomyces</taxon>
    </lineage>
</organism>
<comment type="caution">
    <text evidence="1">The sequence shown here is derived from an EMBL/GenBank/DDBJ whole genome shotgun (WGS) entry which is preliminary data.</text>
</comment>
<evidence type="ECO:0000313" key="1">
    <source>
        <dbReference type="EMBL" id="GAA2220738.1"/>
    </source>
</evidence>
<gene>
    <name evidence="1" type="ORF">GCM10010104_08220</name>
</gene>
<proteinExistence type="predicted"/>
<evidence type="ECO:0000313" key="2">
    <source>
        <dbReference type="Proteomes" id="UP001501474"/>
    </source>
</evidence>
<keyword evidence="2" id="KW-1185">Reference proteome</keyword>
<dbReference type="Proteomes" id="UP001501474">
    <property type="component" value="Unassembled WGS sequence"/>
</dbReference>
<dbReference type="EMBL" id="BAAART010000018">
    <property type="protein sequence ID" value="GAA2220738.1"/>
    <property type="molecule type" value="Genomic_DNA"/>
</dbReference>
<name>A0ABP5PZI7_9ACTN</name>
<accession>A0ABP5PZI7</accession>